<feature type="region of interest" description="Disordered" evidence="1">
    <location>
        <begin position="1"/>
        <end position="27"/>
    </location>
</feature>
<dbReference type="RefSeq" id="WP_006943365.1">
    <property type="nucleotide sequence ID" value="NZ_BAAAYP010000041.1"/>
</dbReference>
<dbReference type="EC" id="2.1.1.-" evidence="3"/>
<dbReference type="Proteomes" id="UP001163947">
    <property type="component" value="Chromosome"/>
</dbReference>
<dbReference type="InterPro" id="IPR002937">
    <property type="entry name" value="Amino_oxidase"/>
</dbReference>
<dbReference type="GO" id="GO:0016491">
    <property type="term" value="F:oxidoreductase activity"/>
    <property type="evidence" value="ECO:0007669"/>
    <property type="project" value="UniProtKB-KW"/>
</dbReference>
<dbReference type="SMR" id="A0A059MTS5"/>
<dbReference type="Pfam" id="PF01593">
    <property type="entry name" value="Amino_oxidase"/>
    <property type="match status" value="1"/>
</dbReference>
<protein>
    <submittedName>
        <fullName evidence="4">FAD-dependent oxidoreductase</fullName>
    </submittedName>
    <submittedName>
        <fullName evidence="3">Phi-Carotenoid synthase</fullName>
        <ecNumber evidence="3">1.3.-.-</ecNumber>
        <ecNumber evidence="3">2.1.1.-</ecNumber>
    </submittedName>
</protein>
<accession>A0A0F6VG59</accession>
<evidence type="ECO:0000313" key="5">
    <source>
        <dbReference type="Proteomes" id="UP000325466"/>
    </source>
</evidence>
<dbReference type="GO" id="GO:0008168">
    <property type="term" value="F:methyltransferase activity"/>
    <property type="evidence" value="ECO:0007669"/>
    <property type="project" value="UniProtKB-KW"/>
</dbReference>
<feature type="domain" description="Amine oxidase" evidence="2">
    <location>
        <begin position="39"/>
        <end position="487"/>
    </location>
</feature>
<reference evidence="3" key="2">
    <citation type="submission" date="2019-10" db="EMBL/GenBank/DDBJ databases">
        <title>Draft genome sequence of Rhodococcus aetherivorans JCM 14343.</title>
        <authorList>
            <person name="Inoue D."/>
            <person name="Nakazawa M."/>
            <person name="Yamamoto N."/>
            <person name="Sei K."/>
            <person name="Ike M."/>
        </authorList>
    </citation>
    <scope>NUCLEOTIDE SEQUENCE</scope>
    <source>
        <strain evidence="3">JCM 14343</strain>
    </source>
</reference>
<evidence type="ECO:0000313" key="4">
    <source>
        <dbReference type="EMBL" id="UYF93743.1"/>
    </source>
</evidence>
<dbReference type="Gene3D" id="3.50.50.60">
    <property type="entry name" value="FAD/NAD(P)-binding domain"/>
    <property type="match status" value="1"/>
</dbReference>
<keyword evidence="3" id="KW-0808">Transferase</keyword>
<accession>N1MAT4</accession>
<sequence length="521" mass="56844">MNGAVGSDRRIAHHAASRGAPDTGHLPQRPRVVVVGAGIAGLTAATALAERGVEVEVLEREAHLGGRVGGWHERLDDGTGIAMNRGFHAFFRQYYNLRRLLRRTDPDLQRLTAVDDYPLIDGEGRRDTFRGIPNTPPWNALVFALRSPTFRLQDLVRIDVRAAAPLATVSVPEIYDRLDDVDAQTFLQRIRFPEAANHLAFEVFSRSFFAPPAGMSAAELATMFHIYFLGSAEGLLFDVATGNFDTTLWEPLGRYLAGHGARIRTSTAVTGVELGGTRTFRVHDGTGGSIDADGLVLALDVAGLRALVDASPDLGDPGWRSRVDRLRSAPPFLVQRLWLDRPVAADRPAFLGTGGLRPLDNVSVLDRYEEEARAWTRRTGGSVVELHAYAATGDAVGGAHSPDDVRAQVLARLHAIYPETAAARVVEERTLWRQDCPLFGVGDFARRPTVRTPHERLMLAGDGIRIDLPVALMERAATTGWHAANSLLAQWGVAGHDLYTVPTQGRSPVLRRLAALERHPA</sequence>
<dbReference type="Proteomes" id="UP000325466">
    <property type="component" value="Unassembled WGS sequence"/>
</dbReference>
<accession>A0A059MTS5</accession>
<gene>
    <name evidence="4" type="ORF">OCS65_25460</name>
    <name evidence="3" type="ORF">RAJCM14343_0879</name>
</gene>
<evidence type="ECO:0000259" key="2">
    <source>
        <dbReference type="Pfam" id="PF01593"/>
    </source>
</evidence>
<dbReference type="PANTHER" id="PTHR42923">
    <property type="entry name" value="PROTOPORPHYRINOGEN OXIDASE"/>
    <property type="match status" value="1"/>
</dbReference>
<evidence type="ECO:0000256" key="1">
    <source>
        <dbReference type="SAM" id="MobiDB-lite"/>
    </source>
</evidence>
<dbReference type="SUPFAM" id="SSF51905">
    <property type="entry name" value="FAD/NAD(P)-binding domain"/>
    <property type="match status" value="1"/>
</dbReference>
<dbReference type="PANTHER" id="PTHR42923:SF43">
    <property type="entry name" value="AMINE OXIDASE"/>
    <property type="match status" value="1"/>
</dbReference>
<reference evidence="3 5" key="1">
    <citation type="journal article" date="2018" name="Biodegradation">
        <title>1,4-Dioxane degradation characteristics of Rhodococcus aetherivorans JCM 14343.</title>
        <authorList>
            <person name="Inoue D."/>
            <person name="Tsunoda T."/>
            <person name="Yamamoto N."/>
            <person name="Ike M."/>
            <person name="Sei K."/>
        </authorList>
    </citation>
    <scope>NUCLEOTIDE SEQUENCE [LARGE SCALE GENOMIC DNA]</scope>
    <source>
        <strain evidence="3 5">JCM 14343</strain>
    </source>
</reference>
<keyword evidence="5" id="KW-1185">Reference proteome</keyword>
<dbReference type="InterPro" id="IPR050464">
    <property type="entry name" value="Zeta_carotene_desat/Oxidored"/>
</dbReference>
<dbReference type="EMBL" id="BLAH01000026">
    <property type="protein sequence ID" value="GES35630.1"/>
    <property type="molecule type" value="Genomic_DNA"/>
</dbReference>
<evidence type="ECO:0000313" key="6">
    <source>
        <dbReference type="Proteomes" id="UP001163947"/>
    </source>
</evidence>
<dbReference type="EC" id="1.3.-.-" evidence="3"/>
<dbReference type="EMBL" id="CP106982">
    <property type="protein sequence ID" value="UYF93743.1"/>
    <property type="molecule type" value="Genomic_DNA"/>
</dbReference>
<reference evidence="4" key="3">
    <citation type="submission" date="2022-09" db="EMBL/GenBank/DDBJ databases">
        <title>The genome sequence of Rhodococcus aetherivorans N1.</title>
        <authorList>
            <person name="Jiang W."/>
        </authorList>
    </citation>
    <scope>NUCLEOTIDE SEQUENCE</scope>
    <source>
        <strain evidence="4">N1</strain>
    </source>
</reference>
<keyword evidence="3" id="KW-0489">Methyltransferase</keyword>
<keyword evidence="3" id="KW-0560">Oxidoreductase</keyword>
<dbReference type="PRINTS" id="PR00419">
    <property type="entry name" value="ADXRDTASE"/>
</dbReference>
<organism evidence="4 6">
    <name type="scientific">Rhodococcus aetherivorans</name>
    <dbReference type="NCBI Taxonomy" id="191292"/>
    <lineage>
        <taxon>Bacteria</taxon>
        <taxon>Bacillati</taxon>
        <taxon>Actinomycetota</taxon>
        <taxon>Actinomycetes</taxon>
        <taxon>Mycobacteriales</taxon>
        <taxon>Nocardiaceae</taxon>
        <taxon>Rhodococcus</taxon>
    </lineage>
</organism>
<evidence type="ECO:0000313" key="3">
    <source>
        <dbReference type="EMBL" id="GES35630.1"/>
    </source>
</evidence>
<name>A0A059MTS5_9NOCA</name>
<dbReference type="KEGG" id="rav:AAT18_03775"/>
<proteinExistence type="predicted"/>
<dbReference type="GO" id="GO:0032259">
    <property type="term" value="P:methylation"/>
    <property type="evidence" value="ECO:0007669"/>
    <property type="project" value="UniProtKB-KW"/>
</dbReference>
<dbReference type="AlphaFoldDB" id="A0A059MTS5"/>
<dbReference type="GeneID" id="83623838"/>
<dbReference type="InterPro" id="IPR036188">
    <property type="entry name" value="FAD/NAD-bd_sf"/>
</dbReference>